<dbReference type="RefSeq" id="WP_145819135.1">
    <property type="nucleotide sequence ID" value="NZ_AP023438.1"/>
</dbReference>
<reference evidence="1 2" key="1">
    <citation type="submission" date="2019-07" db="EMBL/GenBank/DDBJ databases">
        <title>R&amp;d 2014.</title>
        <authorList>
            <person name="Klenk H.-P."/>
        </authorList>
    </citation>
    <scope>NUCLEOTIDE SEQUENCE [LARGE SCALE GENOMIC DNA]</scope>
    <source>
        <strain evidence="1 2">DSM 43912</strain>
    </source>
</reference>
<proteinExistence type="predicted"/>
<gene>
    <name evidence="1" type="ORF">JD81_03969</name>
</gene>
<dbReference type="OrthoDB" id="4205169at2"/>
<dbReference type="Proteomes" id="UP000319728">
    <property type="component" value="Unassembled WGS sequence"/>
</dbReference>
<keyword evidence="2" id="KW-1185">Reference proteome</keyword>
<dbReference type="EMBL" id="VLLP01000001">
    <property type="protein sequence ID" value="TWJ30430.1"/>
    <property type="molecule type" value="Genomic_DNA"/>
</dbReference>
<sequence>MITRPTARWIAKVREQRDSIAAGTLAEEDAYAVHHWPEAFTAAADTAFDRYEAEVAALRDPSDEEVLATVERVVTALNDIDETHGVIETGEREELCEHVDRVLTSAGVDVGALMARQGRDRSELTDRWRDW</sequence>
<protein>
    <submittedName>
        <fullName evidence="1">Uncharacterized protein</fullName>
    </submittedName>
</protein>
<organism evidence="1 2">
    <name type="scientific">Micromonospora sagamiensis</name>
    <dbReference type="NCBI Taxonomy" id="47875"/>
    <lineage>
        <taxon>Bacteria</taxon>
        <taxon>Bacillati</taxon>
        <taxon>Actinomycetota</taxon>
        <taxon>Actinomycetes</taxon>
        <taxon>Micromonosporales</taxon>
        <taxon>Micromonosporaceae</taxon>
        <taxon>Micromonospora</taxon>
    </lineage>
</organism>
<comment type="caution">
    <text evidence="1">The sequence shown here is derived from an EMBL/GenBank/DDBJ whole genome shotgun (WGS) entry which is preliminary data.</text>
</comment>
<evidence type="ECO:0000313" key="2">
    <source>
        <dbReference type="Proteomes" id="UP000319728"/>
    </source>
</evidence>
<accession>A0A562WJF4</accession>
<evidence type="ECO:0000313" key="1">
    <source>
        <dbReference type="EMBL" id="TWJ30430.1"/>
    </source>
</evidence>
<dbReference type="AlphaFoldDB" id="A0A562WJF4"/>
<name>A0A562WJF4_9ACTN</name>